<keyword evidence="1" id="KW-0732">Signal</keyword>
<proteinExistence type="predicted"/>
<dbReference type="SUPFAM" id="SSF74653">
    <property type="entry name" value="TolA/TonB C-terminal domain"/>
    <property type="match status" value="1"/>
</dbReference>
<comment type="caution">
    <text evidence="3">The sequence shown here is derived from an EMBL/GenBank/DDBJ whole genome shotgun (WGS) entry which is preliminary data.</text>
</comment>
<protein>
    <submittedName>
        <fullName evidence="3">Energy transducer TonB</fullName>
    </submittedName>
</protein>
<keyword evidence="4" id="KW-1185">Reference proteome</keyword>
<evidence type="ECO:0000256" key="1">
    <source>
        <dbReference type="SAM" id="SignalP"/>
    </source>
</evidence>
<evidence type="ECO:0000313" key="3">
    <source>
        <dbReference type="EMBL" id="MCO6024823.1"/>
    </source>
</evidence>
<dbReference type="Proteomes" id="UP001204015">
    <property type="component" value="Unassembled WGS sequence"/>
</dbReference>
<dbReference type="InterPro" id="IPR037682">
    <property type="entry name" value="TonB_C"/>
</dbReference>
<name>A0ABT1BWP8_9BACT</name>
<evidence type="ECO:0000259" key="2">
    <source>
        <dbReference type="Pfam" id="PF03544"/>
    </source>
</evidence>
<dbReference type="Pfam" id="PF03544">
    <property type="entry name" value="TonB_C"/>
    <property type="match status" value="1"/>
</dbReference>
<feature type="domain" description="TonB C-terminal" evidence="2">
    <location>
        <begin position="314"/>
        <end position="371"/>
    </location>
</feature>
<sequence>MKRQFFLAIILFILLPVCAQNSSQSYSVFYQQDHLLYRAGDEMNVIDVDLEWPEYLNFSEEPVLQRYLEHQVFGLEADHFTDGYTNFLNQYGQPVSGHLNSVPDDSKFCYITCRLHIIGYDPGRFISFEISRKVDPMPNSTQNKKDTTELFTYDLVGHHILRTSDLIRTSRLSFGSGPTQLFQYLLFSSMNSPIPDDFGTSALIFESCLKKNGMFFKVGVANPDHDFLERTSEVSYKQLMPFATKGLKTLLSSKASPNNPEVGRSEAYLGSGPVYETVDSVPRYVHGQGTITQDLTKWITVTPDIVNNLVSHRILVRFIVEPSGNLSNIRVLAPGEPSFDREIVNALRQLPRWKPGIKDGKPVRTLVLIPVTIRANS</sequence>
<feature type="signal peptide" evidence="1">
    <location>
        <begin position="1"/>
        <end position="19"/>
    </location>
</feature>
<dbReference type="Gene3D" id="3.30.1150.10">
    <property type="match status" value="1"/>
</dbReference>
<organism evidence="3 4">
    <name type="scientific">Segatella cerevisiae</name>
    <dbReference type="NCBI Taxonomy" id="2053716"/>
    <lineage>
        <taxon>Bacteria</taxon>
        <taxon>Pseudomonadati</taxon>
        <taxon>Bacteroidota</taxon>
        <taxon>Bacteroidia</taxon>
        <taxon>Bacteroidales</taxon>
        <taxon>Prevotellaceae</taxon>
        <taxon>Segatella</taxon>
    </lineage>
</organism>
<reference evidence="3 4" key="1">
    <citation type="submission" date="2022-06" db="EMBL/GenBank/DDBJ databases">
        <title>A taxonomic note on the genus Prevotella: Description of four novel genera and emended description of the genera Hallella and Xylanibacter.</title>
        <authorList>
            <person name="Hitch T.C.A."/>
        </authorList>
    </citation>
    <scope>NUCLEOTIDE SEQUENCE [LARGE SCALE GENOMIC DNA]</scope>
    <source>
        <strain evidence="3 4">DSM 100619</strain>
    </source>
</reference>
<evidence type="ECO:0000313" key="4">
    <source>
        <dbReference type="Proteomes" id="UP001204015"/>
    </source>
</evidence>
<dbReference type="EMBL" id="JAMXLY010000007">
    <property type="protein sequence ID" value="MCO6024823.1"/>
    <property type="molecule type" value="Genomic_DNA"/>
</dbReference>
<gene>
    <name evidence="3" type="ORF">NG821_03015</name>
</gene>
<accession>A0ABT1BWP8</accession>
<dbReference type="RefSeq" id="WP_252760187.1">
    <property type="nucleotide sequence ID" value="NZ_JAMXLY010000007.1"/>
</dbReference>
<feature type="chain" id="PRO_5046428045" evidence="1">
    <location>
        <begin position="20"/>
        <end position="377"/>
    </location>
</feature>